<protein>
    <recommendedName>
        <fullName evidence="2">3'-5' exonuclease domain-containing protein</fullName>
    </recommendedName>
</protein>
<evidence type="ECO:0000313" key="4">
    <source>
        <dbReference type="Proteomes" id="UP000235672"/>
    </source>
</evidence>
<feature type="compositionally biased region" description="Acidic residues" evidence="1">
    <location>
        <begin position="272"/>
        <end position="285"/>
    </location>
</feature>
<feature type="domain" description="3'-5' exonuclease" evidence="2">
    <location>
        <begin position="12"/>
        <end position="228"/>
    </location>
</feature>
<feature type="compositionally biased region" description="Basic and acidic residues" evidence="1">
    <location>
        <begin position="256"/>
        <end position="271"/>
    </location>
</feature>
<sequence length="305" mass="34822">MLSHSEPRTIPALVVDDSKSLASFLQDLFEAVHLQSPTLYLDLEGIKLSRNGSVSLLTLLTHSNGKPDRVYLVDIHTLGSSAFTTISSSSNDRKIRTLKDILESRRIPKVFFDVRNDSDALFSHFGIKMKGIIDLQLMESASRRTGANGKRFLVGLGKCIERDSGLSDEEKKVWETSKDKGKKLFAPEEGGRYEAFNERPLHDDLKIYCEQDVRLLPRLHEIYDARLRKMPGIWTRKINNETKRRLEESMAASYEPHGKDKALAPDWKEVSDDSSSEDEEWDGYEDTARDCEGWEDDMIKNGEYF</sequence>
<dbReference type="InterPro" id="IPR002562">
    <property type="entry name" value="3'-5'_exonuclease_dom"/>
</dbReference>
<proteinExistence type="predicted"/>
<dbReference type="Pfam" id="PF01612">
    <property type="entry name" value="DNA_pol_A_exo1"/>
    <property type="match status" value="1"/>
</dbReference>
<name>A0A2J6QE35_9HELO</name>
<keyword evidence="4" id="KW-1185">Reference proteome</keyword>
<dbReference type="GO" id="GO:0008408">
    <property type="term" value="F:3'-5' exonuclease activity"/>
    <property type="evidence" value="ECO:0007669"/>
    <property type="project" value="InterPro"/>
</dbReference>
<dbReference type="EMBL" id="KZ613472">
    <property type="protein sequence ID" value="PMD24520.1"/>
    <property type="molecule type" value="Genomic_DNA"/>
</dbReference>
<reference evidence="3 4" key="1">
    <citation type="submission" date="2016-05" db="EMBL/GenBank/DDBJ databases">
        <title>A degradative enzymes factory behind the ericoid mycorrhizal symbiosis.</title>
        <authorList>
            <consortium name="DOE Joint Genome Institute"/>
            <person name="Martino E."/>
            <person name="Morin E."/>
            <person name="Grelet G."/>
            <person name="Kuo A."/>
            <person name="Kohler A."/>
            <person name="Daghino S."/>
            <person name="Barry K."/>
            <person name="Choi C."/>
            <person name="Cichocki N."/>
            <person name="Clum A."/>
            <person name="Copeland A."/>
            <person name="Hainaut M."/>
            <person name="Haridas S."/>
            <person name="Labutti K."/>
            <person name="Lindquist E."/>
            <person name="Lipzen A."/>
            <person name="Khouja H.-R."/>
            <person name="Murat C."/>
            <person name="Ohm R."/>
            <person name="Olson A."/>
            <person name="Spatafora J."/>
            <person name="Veneault-Fourrey C."/>
            <person name="Henrissat B."/>
            <person name="Grigoriev I."/>
            <person name="Martin F."/>
            <person name="Perotto S."/>
        </authorList>
    </citation>
    <scope>NUCLEOTIDE SEQUENCE [LARGE SCALE GENOMIC DNA]</scope>
    <source>
        <strain evidence="3 4">UAMH 7357</strain>
    </source>
</reference>
<dbReference type="GO" id="GO:0003676">
    <property type="term" value="F:nucleic acid binding"/>
    <property type="evidence" value="ECO:0007669"/>
    <property type="project" value="InterPro"/>
</dbReference>
<dbReference type="AlphaFoldDB" id="A0A2J6QE35"/>
<organism evidence="3 4">
    <name type="scientific">Hyaloscypha hepaticicola</name>
    <dbReference type="NCBI Taxonomy" id="2082293"/>
    <lineage>
        <taxon>Eukaryota</taxon>
        <taxon>Fungi</taxon>
        <taxon>Dikarya</taxon>
        <taxon>Ascomycota</taxon>
        <taxon>Pezizomycotina</taxon>
        <taxon>Leotiomycetes</taxon>
        <taxon>Helotiales</taxon>
        <taxon>Hyaloscyphaceae</taxon>
        <taxon>Hyaloscypha</taxon>
    </lineage>
</organism>
<feature type="region of interest" description="Disordered" evidence="1">
    <location>
        <begin position="249"/>
        <end position="286"/>
    </location>
</feature>
<dbReference type="InterPro" id="IPR012337">
    <property type="entry name" value="RNaseH-like_sf"/>
</dbReference>
<dbReference type="GO" id="GO:0006139">
    <property type="term" value="P:nucleobase-containing compound metabolic process"/>
    <property type="evidence" value="ECO:0007669"/>
    <property type="project" value="InterPro"/>
</dbReference>
<evidence type="ECO:0000256" key="1">
    <source>
        <dbReference type="SAM" id="MobiDB-lite"/>
    </source>
</evidence>
<evidence type="ECO:0000259" key="2">
    <source>
        <dbReference type="SMART" id="SM00474"/>
    </source>
</evidence>
<gene>
    <name evidence="3" type="ORF">NA56DRAFT_643087</name>
</gene>
<dbReference type="Proteomes" id="UP000235672">
    <property type="component" value="Unassembled WGS sequence"/>
</dbReference>
<dbReference type="SUPFAM" id="SSF53098">
    <property type="entry name" value="Ribonuclease H-like"/>
    <property type="match status" value="1"/>
</dbReference>
<dbReference type="STRING" id="1745343.A0A2J6QE35"/>
<evidence type="ECO:0000313" key="3">
    <source>
        <dbReference type="EMBL" id="PMD24520.1"/>
    </source>
</evidence>
<dbReference type="SMART" id="SM00474">
    <property type="entry name" value="35EXOc"/>
    <property type="match status" value="1"/>
</dbReference>
<dbReference type="PANTHER" id="PTHR43040">
    <property type="entry name" value="RIBONUCLEASE D"/>
    <property type="match status" value="1"/>
</dbReference>
<dbReference type="OrthoDB" id="26838at2759"/>
<dbReference type="InterPro" id="IPR036397">
    <property type="entry name" value="RNaseH_sf"/>
</dbReference>
<accession>A0A2J6QE35</accession>
<dbReference type="PANTHER" id="PTHR43040:SF1">
    <property type="entry name" value="RIBONUCLEASE D"/>
    <property type="match status" value="1"/>
</dbReference>
<dbReference type="Gene3D" id="3.30.420.10">
    <property type="entry name" value="Ribonuclease H-like superfamily/Ribonuclease H"/>
    <property type="match status" value="1"/>
</dbReference>